<keyword evidence="1" id="KW-0805">Transcription regulation</keyword>
<dbReference type="InterPro" id="IPR018060">
    <property type="entry name" value="HTH_AraC"/>
</dbReference>
<dbReference type="AlphaFoldDB" id="A0A399SHR1"/>
<dbReference type="SUPFAM" id="SSF46689">
    <property type="entry name" value="Homeodomain-like"/>
    <property type="match status" value="2"/>
</dbReference>
<dbReference type="InterPro" id="IPR018062">
    <property type="entry name" value="HTH_AraC-typ_CS"/>
</dbReference>
<dbReference type="PROSITE" id="PS00041">
    <property type="entry name" value="HTH_ARAC_FAMILY_1"/>
    <property type="match status" value="1"/>
</dbReference>
<reference evidence="6" key="1">
    <citation type="submission" date="2018-08" db="EMBL/GenBank/DDBJ databases">
        <title>Mucilaginibacter sp. MYSH2.</title>
        <authorList>
            <person name="Seo T."/>
        </authorList>
    </citation>
    <scope>NUCLEOTIDE SEQUENCE [LARGE SCALE GENOMIC DNA]</scope>
    <source>
        <strain evidence="6">KIRAN</strain>
    </source>
</reference>
<evidence type="ECO:0000256" key="2">
    <source>
        <dbReference type="ARBA" id="ARBA00023125"/>
    </source>
</evidence>
<comment type="caution">
    <text evidence="5">The sequence shown here is derived from an EMBL/GenBank/DDBJ whole genome shotgun (WGS) entry which is preliminary data.</text>
</comment>
<evidence type="ECO:0000256" key="3">
    <source>
        <dbReference type="ARBA" id="ARBA00023163"/>
    </source>
</evidence>
<evidence type="ECO:0000313" key="6">
    <source>
        <dbReference type="Proteomes" id="UP000266005"/>
    </source>
</evidence>
<dbReference type="SMART" id="SM00342">
    <property type="entry name" value="HTH_ARAC"/>
    <property type="match status" value="1"/>
</dbReference>
<sequence length="312" mass="36302">MPYNVKLQQIPLKQERNLYTLVENRSVYSMDACELNVFETHRQAEAVNLQFGDWVLTSMLQGKKVMHLSDKPGFDYLPGESLILPPNELMKIDFPEAAKENPTQCLALAISAEQIETTIQLLNERHTKAEDGEEWGLSMEHLHLANNLELAEIINRLIKISLNDHSREKDILVNLALRELLVRLMQTQARAFFEQNYQRLATSNRFGYIMQYIKENITSRIDIDRLSEKACMSRAKFFRKFKEEFGYTPADFILKERIRLAKQHLQDPFNSVTQVCYMAGFQNLSYFIRAFKKEVGLTPKSFQLNLRSRADA</sequence>
<keyword evidence="3" id="KW-0804">Transcription</keyword>
<accession>A0A399SHR1</accession>
<evidence type="ECO:0000259" key="4">
    <source>
        <dbReference type="PROSITE" id="PS01124"/>
    </source>
</evidence>
<dbReference type="Pfam" id="PF06719">
    <property type="entry name" value="AraC_N"/>
    <property type="match status" value="1"/>
</dbReference>
<dbReference type="InterPro" id="IPR009594">
    <property type="entry name" value="Tscrpt_reg_HTH_AraC_N"/>
</dbReference>
<dbReference type="Pfam" id="PF12833">
    <property type="entry name" value="HTH_18"/>
    <property type="match status" value="1"/>
</dbReference>
<gene>
    <name evidence="5" type="ORF">D1627_06275</name>
</gene>
<evidence type="ECO:0000256" key="1">
    <source>
        <dbReference type="ARBA" id="ARBA00023015"/>
    </source>
</evidence>
<evidence type="ECO:0000313" key="5">
    <source>
        <dbReference type="EMBL" id="RIJ41632.1"/>
    </source>
</evidence>
<dbReference type="PANTHER" id="PTHR43280">
    <property type="entry name" value="ARAC-FAMILY TRANSCRIPTIONAL REGULATOR"/>
    <property type="match status" value="1"/>
</dbReference>
<dbReference type="Gene3D" id="1.10.10.60">
    <property type="entry name" value="Homeodomain-like"/>
    <property type="match status" value="2"/>
</dbReference>
<dbReference type="OrthoDB" id="9779074at2"/>
<dbReference type="RefSeq" id="WP_119431380.1">
    <property type="nucleotide sequence ID" value="NZ_QWGE01000002.1"/>
</dbReference>
<name>A0A399SHR1_9BACT</name>
<organism evidence="5 6">
    <name type="scientific">Pontibacter oryzae</name>
    <dbReference type="NCBI Taxonomy" id="2304593"/>
    <lineage>
        <taxon>Bacteria</taxon>
        <taxon>Pseudomonadati</taxon>
        <taxon>Bacteroidota</taxon>
        <taxon>Cytophagia</taxon>
        <taxon>Cytophagales</taxon>
        <taxon>Hymenobacteraceae</taxon>
        <taxon>Pontibacter</taxon>
    </lineage>
</organism>
<dbReference type="GO" id="GO:0003700">
    <property type="term" value="F:DNA-binding transcription factor activity"/>
    <property type="evidence" value="ECO:0007669"/>
    <property type="project" value="InterPro"/>
</dbReference>
<proteinExistence type="predicted"/>
<dbReference type="InterPro" id="IPR009057">
    <property type="entry name" value="Homeodomain-like_sf"/>
</dbReference>
<dbReference type="InterPro" id="IPR020449">
    <property type="entry name" value="Tscrpt_reg_AraC-type_HTH"/>
</dbReference>
<dbReference type="PROSITE" id="PS01124">
    <property type="entry name" value="HTH_ARAC_FAMILY_2"/>
    <property type="match status" value="1"/>
</dbReference>
<dbReference type="PANTHER" id="PTHR43280:SF2">
    <property type="entry name" value="HTH-TYPE TRANSCRIPTIONAL REGULATOR EXSA"/>
    <property type="match status" value="1"/>
</dbReference>
<feature type="domain" description="HTH araC/xylS-type" evidence="4">
    <location>
        <begin position="207"/>
        <end position="305"/>
    </location>
</feature>
<dbReference type="PRINTS" id="PR00032">
    <property type="entry name" value="HTHARAC"/>
</dbReference>
<dbReference type="Proteomes" id="UP000266005">
    <property type="component" value="Unassembled WGS sequence"/>
</dbReference>
<dbReference type="EMBL" id="QWGE01000002">
    <property type="protein sequence ID" value="RIJ41632.1"/>
    <property type="molecule type" value="Genomic_DNA"/>
</dbReference>
<keyword evidence="2" id="KW-0238">DNA-binding</keyword>
<dbReference type="GO" id="GO:0043565">
    <property type="term" value="F:sequence-specific DNA binding"/>
    <property type="evidence" value="ECO:0007669"/>
    <property type="project" value="InterPro"/>
</dbReference>
<protein>
    <submittedName>
        <fullName evidence="5">AraC family transcriptional regulator</fullName>
    </submittedName>
</protein>
<keyword evidence="6" id="KW-1185">Reference proteome</keyword>